<proteinExistence type="predicted"/>
<name>A0A0F8XCU3_9ZZZZ</name>
<sequence>VDPLITNAPSDFTVDYGYIGVNISWTATDVYPNNYTIELQGSGIVAGPSAWSSGTAITYNVPNGLAVGEHFYTVNFTDDYGNHITDTVKMTVKEKQPPSDNIIMIVIIVVPIAAVLGVGITIFVLRKRRGAT</sequence>
<dbReference type="EMBL" id="LAZR01063807">
    <property type="protein sequence ID" value="KKK58780.1"/>
    <property type="molecule type" value="Genomic_DNA"/>
</dbReference>
<evidence type="ECO:0000256" key="1">
    <source>
        <dbReference type="SAM" id="Phobius"/>
    </source>
</evidence>
<keyword evidence="1" id="KW-1133">Transmembrane helix</keyword>
<evidence type="ECO:0000313" key="2">
    <source>
        <dbReference type="EMBL" id="KKK58780.1"/>
    </source>
</evidence>
<accession>A0A0F8XCU3</accession>
<evidence type="ECO:0008006" key="3">
    <source>
        <dbReference type="Google" id="ProtNLM"/>
    </source>
</evidence>
<feature type="transmembrane region" description="Helical" evidence="1">
    <location>
        <begin position="102"/>
        <end position="125"/>
    </location>
</feature>
<reference evidence="2" key="1">
    <citation type="journal article" date="2015" name="Nature">
        <title>Complex archaea that bridge the gap between prokaryotes and eukaryotes.</title>
        <authorList>
            <person name="Spang A."/>
            <person name="Saw J.H."/>
            <person name="Jorgensen S.L."/>
            <person name="Zaremba-Niedzwiedzka K."/>
            <person name="Martijn J."/>
            <person name="Lind A.E."/>
            <person name="van Eijk R."/>
            <person name="Schleper C."/>
            <person name="Guy L."/>
            <person name="Ettema T.J."/>
        </authorList>
    </citation>
    <scope>NUCLEOTIDE SEQUENCE</scope>
</reference>
<protein>
    <recommendedName>
        <fullName evidence="3">Bacterial Ig-like domain-containing protein</fullName>
    </recommendedName>
</protein>
<comment type="caution">
    <text evidence="2">The sequence shown here is derived from an EMBL/GenBank/DDBJ whole genome shotgun (WGS) entry which is preliminary data.</text>
</comment>
<gene>
    <name evidence="2" type="ORF">LCGC14_3040990</name>
</gene>
<keyword evidence="1" id="KW-0812">Transmembrane</keyword>
<organism evidence="2">
    <name type="scientific">marine sediment metagenome</name>
    <dbReference type="NCBI Taxonomy" id="412755"/>
    <lineage>
        <taxon>unclassified sequences</taxon>
        <taxon>metagenomes</taxon>
        <taxon>ecological metagenomes</taxon>
    </lineage>
</organism>
<feature type="non-terminal residue" evidence="2">
    <location>
        <position position="1"/>
    </location>
</feature>
<dbReference type="AlphaFoldDB" id="A0A0F8XCU3"/>
<keyword evidence="1" id="KW-0472">Membrane</keyword>